<organism evidence="1 2">
    <name type="scientific">Giardia intestinalis (strain ATCC 50803 / WB clone C6)</name>
    <name type="common">Giardia lamblia</name>
    <dbReference type="NCBI Taxonomy" id="184922"/>
    <lineage>
        <taxon>Eukaryota</taxon>
        <taxon>Metamonada</taxon>
        <taxon>Diplomonadida</taxon>
        <taxon>Hexamitidae</taxon>
        <taxon>Giardiinae</taxon>
        <taxon>Giardia</taxon>
    </lineage>
</organism>
<comment type="caution">
    <text evidence="1">The sequence shown here is derived from an EMBL/GenBank/DDBJ whole genome shotgun (WGS) entry which is preliminary data.</text>
</comment>
<gene>
    <name evidence="1" type="ORF">GL50803_0017560</name>
</gene>
<dbReference type="VEuPathDB" id="GiardiaDB:GL50803_17560"/>
<evidence type="ECO:0000313" key="2">
    <source>
        <dbReference type="Proteomes" id="UP000001548"/>
    </source>
</evidence>
<dbReference type="SMART" id="SM00220">
    <property type="entry name" value="S_TKc"/>
    <property type="match status" value="1"/>
</dbReference>
<dbReference type="Pfam" id="PF00069">
    <property type="entry name" value="Pkinase"/>
    <property type="match status" value="1"/>
</dbReference>
<reference evidence="1 2" key="1">
    <citation type="journal article" date="2007" name="Science">
        <title>Genomic minimalism in the early diverging intestinal parasite Giardia lamblia.</title>
        <authorList>
            <person name="Morrison H.G."/>
            <person name="McArthur A.G."/>
            <person name="Gillin F.D."/>
            <person name="Aley S.B."/>
            <person name="Adam R.D."/>
            <person name="Olsen G.J."/>
            <person name="Best A.A."/>
            <person name="Cande W.Z."/>
            <person name="Chen F."/>
            <person name="Cipriano M.J."/>
            <person name="Davids B.J."/>
            <person name="Dawson S.C."/>
            <person name="Elmendorf H.G."/>
            <person name="Hehl A.B."/>
            <person name="Holder M.E."/>
            <person name="Huse S.M."/>
            <person name="Kim U.U."/>
            <person name="Lasek-Nesselquist E."/>
            <person name="Manning G."/>
            <person name="Nigam A."/>
            <person name="Nixon J.E."/>
            <person name="Palm D."/>
            <person name="Passamaneck N.E."/>
            <person name="Prabhu A."/>
            <person name="Reich C.I."/>
            <person name="Reiner D.S."/>
            <person name="Samuelson J."/>
            <person name="Svard S.G."/>
            <person name="Sogin M.L."/>
        </authorList>
    </citation>
    <scope>NUCLEOTIDE SEQUENCE [LARGE SCALE GENOMIC DNA]</scope>
    <source>
        <strain evidence="1 2">WB C6</strain>
    </source>
</reference>
<dbReference type="InterPro" id="IPR002110">
    <property type="entry name" value="Ankyrin_rpt"/>
</dbReference>
<dbReference type="GO" id="GO:0004674">
    <property type="term" value="F:protein serine/threonine kinase activity"/>
    <property type="evidence" value="ECO:0000318"/>
    <property type="project" value="GO_Central"/>
</dbReference>
<dbReference type="AlphaFoldDB" id="A8BU08"/>
<dbReference type="PANTHER" id="PTHR24120:SF4">
    <property type="entry name" value="GH07239P"/>
    <property type="match status" value="1"/>
</dbReference>
<sequence>MLPVIDRFRADHELFRGNDVVSYAGTDGVTRKPVRITRYMASPGSSTQILKQVRSVRSRFTTHIHAVHHEPKRRIFSVVEPAPCCTAQLLIDLLYANPSDRVVLHEELIWEIAAASITALGHLADQGLTHMGISPGAIHLTEMGPRLACPRLSRTLLPEDVQNMDIQTLQFTAPEVIAGRGYIPQSDLWSLGATLYACCTGKPPAILQTIRSQEALETAYFDVSYDVASHASSELASLIISLLAPLAGVRPKLSQLRKHPRIQTVIERLTAHASFTDQYLVAFSNLRMAKMLRSTHGLCFYNPDQFSNYLCFTELMRSALFPCTMQLQEHTEDTTKLCDLSSAGLSFDTSLLGKRNVFGKTALLLSAETQNLPLVCVLLQYESALLDYRGANVLATVLSENWEAGIARVYTHLVDTSPAHLEAGYTRRGDSTISSSDIEGDNRYTPLMLAALHNDIEAVWRYSDKFEGMRDASARTALFHAVENGFLAIARFLATREAGLTSDFGNTALRLCAERNMPATAALCYKEAGILYSVDQDRLTAVDIALANQNYVVASVLVKHDVSLNQLDLFQAIEQHDISTTFRRLLGYVISGNSLKPLVDLLKEKDLTGLLEIVAVYTV</sequence>
<keyword evidence="1" id="KW-0418">Kinase</keyword>
<accession>A8BU08</accession>
<keyword evidence="1" id="KW-0808">Transferase</keyword>
<dbReference type="Gene3D" id="1.10.510.10">
    <property type="entry name" value="Transferase(Phosphotransferase) domain 1"/>
    <property type="match status" value="1"/>
</dbReference>
<dbReference type="OMA" id="HEELIWE"/>
<proteinExistence type="predicted"/>
<dbReference type="RefSeq" id="XP_001704791.1">
    <property type="nucleotide sequence ID" value="XM_001704739.1"/>
</dbReference>
<dbReference type="EMBL" id="AACB03000002">
    <property type="protein sequence ID" value="KAE8304585.1"/>
    <property type="molecule type" value="Genomic_DNA"/>
</dbReference>
<dbReference type="PANTHER" id="PTHR24120">
    <property type="entry name" value="GH07239P"/>
    <property type="match status" value="1"/>
</dbReference>
<dbReference type="SMART" id="SM00248">
    <property type="entry name" value="ANK"/>
    <property type="match status" value="4"/>
</dbReference>
<dbReference type="PROSITE" id="PS50011">
    <property type="entry name" value="PROTEIN_KINASE_DOM"/>
    <property type="match status" value="1"/>
</dbReference>
<keyword evidence="2" id="KW-1185">Reference proteome</keyword>
<dbReference type="Gene3D" id="1.25.40.20">
    <property type="entry name" value="Ankyrin repeat-containing domain"/>
    <property type="match status" value="2"/>
</dbReference>
<dbReference type="HOGENOM" id="CLU_441760_0_0_1"/>
<dbReference type="FunFam" id="1.10.510.10:FF:001931">
    <property type="entry name" value="Kinase, NEK-frag"/>
    <property type="match status" value="1"/>
</dbReference>
<dbReference type="InterPro" id="IPR000719">
    <property type="entry name" value="Prot_kinase_dom"/>
</dbReference>
<dbReference type="KEGG" id="gla:GL50803_0017560"/>
<dbReference type="InterPro" id="IPR036770">
    <property type="entry name" value="Ankyrin_rpt-contain_sf"/>
</dbReference>
<dbReference type="GO" id="GO:0005524">
    <property type="term" value="F:ATP binding"/>
    <property type="evidence" value="ECO:0007669"/>
    <property type="project" value="InterPro"/>
</dbReference>
<name>A8BU08_GIAIC</name>
<protein>
    <submittedName>
        <fullName evidence="1">Kinase, NEK</fullName>
    </submittedName>
</protein>
<dbReference type="Proteomes" id="UP000001548">
    <property type="component" value="Unassembled WGS sequence"/>
</dbReference>
<evidence type="ECO:0000313" key="1">
    <source>
        <dbReference type="EMBL" id="KAE8304585.1"/>
    </source>
</evidence>
<dbReference type="SUPFAM" id="SSF48403">
    <property type="entry name" value="Ankyrin repeat"/>
    <property type="match status" value="1"/>
</dbReference>
<dbReference type="GeneID" id="5697656"/>
<dbReference type="SUPFAM" id="SSF56112">
    <property type="entry name" value="Protein kinase-like (PK-like)"/>
    <property type="match status" value="1"/>
</dbReference>
<dbReference type="InterPro" id="IPR011009">
    <property type="entry name" value="Kinase-like_dom_sf"/>
</dbReference>